<dbReference type="AlphaFoldDB" id="A0AAJ0DAK2"/>
<dbReference type="EMBL" id="JAWDJX010000034">
    <property type="protein sequence ID" value="KAK3050156.1"/>
    <property type="molecule type" value="Genomic_DNA"/>
</dbReference>
<reference evidence="2" key="1">
    <citation type="submission" date="2023-04" db="EMBL/GenBank/DDBJ databases">
        <title>Black Yeasts Isolated from many extreme environments.</title>
        <authorList>
            <person name="Coleine C."/>
            <person name="Stajich J.E."/>
            <person name="Selbmann L."/>
        </authorList>
    </citation>
    <scope>NUCLEOTIDE SEQUENCE</scope>
    <source>
        <strain evidence="2">CCFEE 5312</strain>
    </source>
</reference>
<protein>
    <submittedName>
        <fullName evidence="2">Uncharacterized protein</fullName>
    </submittedName>
</protein>
<feature type="compositionally biased region" description="Low complexity" evidence="1">
    <location>
        <begin position="87"/>
        <end position="96"/>
    </location>
</feature>
<organism evidence="2 3">
    <name type="scientific">Extremus antarcticus</name>
    <dbReference type="NCBI Taxonomy" id="702011"/>
    <lineage>
        <taxon>Eukaryota</taxon>
        <taxon>Fungi</taxon>
        <taxon>Dikarya</taxon>
        <taxon>Ascomycota</taxon>
        <taxon>Pezizomycotina</taxon>
        <taxon>Dothideomycetes</taxon>
        <taxon>Dothideomycetidae</taxon>
        <taxon>Mycosphaerellales</taxon>
        <taxon>Extremaceae</taxon>
        <taxon>Extremus</taxon>
    </lineage>
</organism>
<evidence type="ECO:0000313" key="2">
    <source>
        <dbReference type="EMBL" id="KAK3050156.1"/>
    </source>
</evidence>
<feature type="compositionally biased region" description="Polar residues" evidence="1">
    <location>
        <begin position="1"/>
        <end position="17"/>
    </location>
</feature>
<keyword evidence="3" id="KW-1185">Reference proteome</keyword>
<evidence type="ECO:0000256" key="1">
    <source>
        <dbReference type="SAM" id="MobiDB-lite"/>
    </source>
</evidence>
<feature type="compositionally biased region" description="Basic and acidic residues" evidence="1">
    <location>
        <begin position="48"/>
        <end position="62"/>
    </location>
</feature>
<feature type="region of interest" description="Disordered" evidence="1">
    <location>
        <begin position="1"/>
        <end position="114"/>
    </location>
</feature>
<sequence length="184" mass="19946">MSSEQVNSTSDLRSTAQDTKRAAARKHKWQLGAVERVGRGPGNPRPFRPSETEYNLKRRETNRAVASLAHGARITRKHDMLEGTAVSDDSASSSSDQEVTPSPPADAGITYSFDAAKGPTQGSQILNVALAKAIDRFEEKETVKLVKNEYEVVDSDGEVTPVKKVKAKAVVVGVADADEDYEFV</sequence>
<evidence type="ECO:0000313" key="3">
    <source>
        <dbReference type="Proteomes" id="UP001271007"/>
    </source>
</evidence>
<comment type="caution">
    <text evidence="2">The sequence shown here is derived from an EMBL/GenBank/DDBJ whole genome shotgun (WGS) entry which is preliminary data.</text>
</comment>
<dbReference type="Proteomes" id="UP001271007">
    <property type="component" value="Unassembled WGS sequence"/>
</dbReference>
<accession>A0AAJ0DAK2</accession>
<proteinExistence type="predicted"/>
<gene>
    <name evidence="2" type="ORF">LTR09_008545</name>
</gene>
<name>A0AAJ0DAK2_9PEZI</name>